<dbReference type="RefSeq" id="WP_031392819.1">
    <property type="nucleotide sequence ID" value="NZ_JPNB01000003.1"/>
</dbReference>
<gene>
    <name evidence="1" type="ORF">EDD76_12086</name>
</gene>
<evidence type="ECO:0000313" key="1">
    <source>
        <dbReference type="EMBL" id="TCL54482.1"/>
    </source>
</evidence>
<reference evidence="1 2" key="1">
    <citation type="submission" date="2019-03" db="EMBL/GenBank/DDBJ databases">
        <title>Genomic Encyclopedia of Type Strains, Phase IV (KMG-IV): sequencing the most valuable type-strain genomes for metagenomic binning, comparative biology and taxonomic classification.</title>
        <authorList>
            <person name="Goeker M."/>
        </authorList>
    </citation>
    <scope>NUCLEOTIDE SEQUENCE [LARGE SCALE GENOMIC DNA]</scope>
    <source>
        <strain evidence="1 2">DSM 100556</strain>
    </source>
</reference>
<sequence>MDKTKLLKDLKRIEASLAAVIHQIESENTGITATIAVVRKIAILEEVFRAGGKVTAEEVSKFAIKYGKTPSSCAGYYSGKSPSMTTNEELIDDKALLKYNWFTSDWRYLTNTGLLLVREKRDEWGEDWLDRVPLDIVGSDANTLTYINF</sequence>
<proteinExistence type="predicted"/>
<evidence type="ECO:0000313" key="2">
    <source>
        <dbReference type="Proteomes" id="UP000295718"/>
    </source>
</evidence>
<dbReference type="Proteomes" id="UP000295718">
    <property type="component" value="Unassembled WGS sequence"/>
</dbReference>
<protein>
    <submittedName>
        <fullName evidence="1">Uncharacterized protein</fullName>
    </submittedName>
</protein>
<dbReference type="OrthoDB" id="2087717at2"/>
<name>A0A4V2QB01_9FIRM</name>
<organism evidence="1 2">
    <name type="scientific">Kineothrix alysoides</name>
    <dbReference type="NCBI Taxonomy" id="1469948"/>
    <lineage>
        <taxon>Bacteria</taxon>
        <taxon>Bacillati</taxon>
        <taxon>Bacillota</taxon>
        <taxon>Clostridia</taxon>
        <taxon>Lachnospirales</taxon>
        <taxon>Lachnospiraceae</taxon>
        <taxon>Kineothrix</taxon>
    </lineage>
</organism>
<comment type="caution">
    <text evidence="1">The sequence shown here is derived from an EMBL/GenBank/DDBJ whole genome shotgun (WGS) entry which is preliminary data.</text>
</comment>
<dbReference type="AlphaFoldDB" id="A0A4V2QB01"/>
<accession>A0A4V2QB01</accession>
<keyword evidence="2" id="KW-1185">Reference proteome</keyword>
<dbReference type="EMBL" id="SLUO01000020">
    <property type="protein sequence ID" value="TCL54482.1"/>
    <property type="molecule type" value="Genomic_DNA"/>
</dbReference>